<dbReference type="PANTHER" id="PTHR45749:SF35">
    <property type="entry name" value="AC-LIKE TRANSPOSASE-RELATED"/>
    <property type="match status" value="1"/>
</dbReference>
<dbReference type="PANTHER" id="PTHR45749">
    <property type="match status" value="1"/>
</dbReference>
<protein>
    <recommendedName>
        <fullName evidence="1">HAT C-terminal dimerisation domain-containing protein</fullName>
    </recommendedName>
</protein>
<dbReference type="GO" id="GO:0046983">
    <property type="term" value="F:protein dimerization activity"/>
    <property type="evidence" value="ECO:0007669"/>
    <property type="project" value="InterPro"/>
</dbReference>
<sequence length="218" mass="25142">SIERIGHSIKAEKTIDAEYQRIMDMEIQHWREVRKRIIWSSRVVALKPLRFQLCEVYDAIMQIIEDDRDAETKVKARGLADSIKNYKFISGSILSVENESDINANDLQEKLRDASRMLPYSMKPLDVLNYLCQNNIITLYSNTVVFLRILLTLPASVASGERSFPKLKLIKQYLRSSISQTKLRNLSLISIESTLAATLGYTYLINKFAKVKVRRVQL</sequence>
<organism evidence="2 3">
    <name type="scientific">Ignelater luminosus</name>
    <name type="common">Cucubano</name>
    <name type="synonym">Pyrophorus luminosus</name>
    <dbReference type="NCBI Taxonomy" id="2038154"/>
    <lineage>
        <taxon>Eukaryota</taxon>
        <taxon>Metazoa</taxon>
        <taxon>Ecdysozoa</taxon>
        <taxon>Arthropoda</taxon>
        <taxon>Hexapoda</taxon>
        <taxon>Insecta</taxon>
        <taxon>Pterygota</taxon>
        <taxon>Neoptera</taxon>
        <taxon>Endopterygota</taxon>
        <taxon>Coleoptera</taxon>
        <taxon>Polyphaga</taxon>
        <taxon>Elateriformia</taxon>
        <taxon>Elateroidea</taxon>
        <taxon>Elateridae</taxon>
        <taxon>Agrypninae</taxon>
        <taxon>Pyrophorini</taxon>
        <taxon>Ignelater</taxon>
    </lineage>
</organism>
<dbReference type="EMBL" id="VTPC01000691">
    <property type="protein sequence ID" value="KAF2904737.1"/>
    <property type="molecule type" value="Genomic_DNA"/>
</dbReference>
<name>A0A8K0GK98_IGNLU</name>
<comment type="caution">
    <text evidence="2">The sequence shown here is derived from an EMBL/GenBank/DDBJ whole genome shotgun (WGS) entry which is preliminary data.</text>
</comment>
<gene>
    <name evidence="2" type="ORF">ILUMI_01440</name>
</gene>
<evidence type="ECO:0000313" key="2">
    <source>
        <dbReference type="EMBL" id="KAF2904737.1"/>
    </source>
</evidence>
<proteinExistence type="predicted"/>
<feature type="domain" description="HAT C-terminal dimerisation" evidence="1">
    <location>
        <begin position="121"/>
        <end position="194"/>
    </location>
</feature>
<accession>A0A8K0GK98</accession>
<dbReference type="AlphaFoldDB" id="A0A8K0GK98"/>
<keyword evidence="3" id="KW-1185">Reference proteome</keyword>
<dbReference type="InterPro" id="IPR008906">
    <property type="entry name" value="HATC_C_dom"/>
</dbReference>
<dbReference type="Proteomes" id="UP000801492">
    <property type="component" value="Unassembled WGS sequence"/>
</dbReference>
<reference evidence="2" key="1">
    <citation type="submission" date="2019-08" db="EMBL/GenBank/DDBJ databases">
        <title>The genome of the North American firefly Photinus pyralis.</title>
        <authorList>
            <consortium name="Photinus pyralis genome working group"/>
            <person name="Fallon T.R."/>
            <person name="Sander Lower S.E."/>
            <person name="Weng J.-K."/>
        </authorList>
    </citation>
    <scope>NUCLEOTIDE SEQUENCE</scope>
    <source>
        <strain evidence="2">TRF0915ILg1</strain>
        <tissue evidence="2">Whole body</tissue>
    </source>
</reference>
<evidence type="ECO:0000313" key="3">
    <source>
        <dbReference type="Proteomes" id="UP000801492"/>
    </source>
</evidence>
<feature type="non-terminal residue" evidence="2">
    <location>
        <position position="1"/>
    </location>
</feature>
<dbReference type="Pfam" id="PF05699">
    <property type="entry name" value="Dimer_Tnp_hAT"/>
    <property type="match status" value="1"/>
</dbReference>
<evidence type="ECO:0000259" key="1">
    <source>
        <dbReference type="Pfam" id="PF05699"/>
    </source>
</evidence>
<dbReference type="OrthoDB" id="6611240at2759"/>